<keyword evidence="3" id="KW-0805">Transcription regulation</keyword>
<dbReference type="InterPro" id="IPR017930">
    <property type="entry name" value="Myb_dom"/>
</dbReference>
<keyword evidence="5" id="KW-0010">Activator</keyword>
<feature type="compositionally biased region" description="Basic and acidic residues" evidence="8">
    <location>
        <begin position="135"/>
        <end position="147"/>
    </location>
</feature>
<feature type="compositionally biased region" description="Basic residues" evidence="8">
    <location>
        <begin position="150"/>
        <end position="161"/>
    </location>
</feature>
<evidence type="ECO:0000313" key="11">
    <source>
        <dbReference type="EMBL" id="KAI9160413.1"/>
    </source>
</evidence>
<dbReference type="InterPro" id="IPR001005">
    <property type="entry name" value="SANT/Myb"/>
</dbReference>
<evidence type="ECO:0000256" key="4">
    <source>
        <dbReference type="ARBA" id="ARBA00023125"/>
    </source>
</evidence>
<sequence>MVGSVGTVLLKRGAWTEEDKLLRKCIEIYEGKWHKVLLRAGLNKCRKSCRLRWLNYLKPNINRGEFQLDEVDLIVRLHKLLGNSIVLVITYSSDFYLRQTTYLSLEQIEKVSRSREPPPNRTWDEFLPHTAPAEDQGKFRKDGEVFHRGGGSKRLQRRIDP</sequence>
<keyword evidence="6" id="KW-0804">Transcription</keyword>
<organism evidence="11 12">
    <name type="scientific">Acer negundo</name>
    <name type="common">Box elder</name>
    <dbReference type="NCBI Taxonomy" id="4023"/>
    <lineage>
        <taxon>Eukaryota</taxon>
        <taxon>Viridiplantae</taxon>
        <taxon>Streptophyta</taxon>
        <taxon>Embryophyta</taxon>
        <taxon>Tracheophyta</taxon>
        <taxon>Spermatophyta</taxon>
        <taxon>Magnoliopsida</taxon>
        <taxon>eudicotyledons</taxon>
        <taxon>Gunneridae</taxon>
        <taxon>Pentapetalae</taxon>
        <taxon>rosids</taxon>
        <taxon>malvids</taxon>
        <taxon>Sapindales</taxon>
        <taxon>Sapindaceae</taxon>
        <taxon>Hippocastanoideae</taxon>
        <taxon>Acereae</taxon>
        <taxon>Acer</taxon>
    </lineage>
</organism>
<dbReference type="PANTHER" id="PTHR47999:SF24">
    <property type="entry name" value="TRANSCRIPTION FACTOR MYB90"/>
    <property type="match status" value="1"/>
</dbReference>
<dbReference type="EMBL" id="JAJSOW010000106">
    <property type="protein sequence ID" value="KAI9160413.1"/>
    <property type="molecule type" value="Genomic_DNA"/>
</dbReference>
<evidence type="ECO:0000256" key="7">
    <source>
        <dbReference type="ARBA" id="ARBA00023242"/>
    </source>
</evidence>
<dbReference type="SUPFAM" id="SSF46689">
    <property type="entry name" value="Homeodomain-like"/>
    <property type="match status" value="1"/>
</dbReference>
<dbReference type="Gene3D" id="1.10.10.60">
    <property type="entry name" value="Homeodomain-like"/>
    <property type="match status" value="1"/>
</dbReference>
<comment type="caution">
    <text evidence="11">The sequence shown here is derived from an EMBL/GenBank/DDBJ whole genome shotgun (WGS) entry which is preliminary data.</text>
</comment>
<dbReference type="SMART" id="SM00717">
    <property type="entry name" value="SANT"/>
    <property type="match status" value="1"/>
</dbReference>
<dbReference type="InterPro" id="IPR009057">
    <property type="entry name" value="Homeodomain-like_sf"/>
</dbReference>
<feature type="domain" description="Myb-like" evidence="9">
    <location>
        <begin position="17"/>
        <end position="57"/>
    </location>
</feature>
<comment type="subcellular location">
    <subcellularLocation>
        <location evidence="1">Nucleus</location>
    </subcellularLocation>
</comment>
<dbReference type="FunFam" id="1.10.10.60:FF:000218">
    <property type="entry name" value="Myb transcription factor"/>
    <property type="match status" value="1"/>
</dbReference>
<reference evidence="11" key="1">
    <citation type="journal article" date="2022" name="Plant J.">
        <title>Strategies of tolerance reflected in two North American maple genomes.</title>
        <authorList>
            <person name="McEvoy S.L."/>
            <person name="Sezen U.U."/>
            <person name="Trouern-Trend A."/>
            <person name="McMahon S.M."/>
            <person name="Schaberg P.G."/>
            <person name="Yang J."/>
            <person name="Wegrzyn J.L."/>
            <person name="Swenson N.G."/>
        </authorList>
    </citation>
    <scope>NUCLEOTIDE SEQUENCE</scope>
    <source>
        <strain evidence="11">91603</strain>
    </source>
</reference>
<protein>
    <submittedName>
        <fullName evidence="11">Uncharacterized protein</fullName>
    </submittedName>
</protein>
<evidence type="ECO:0000259" key="9">
    <source>
        <dbReference type="PROSITE" id="PS50090"/>
    </source>
</evidence>
<proteinExistence type="predicted"/>
<dbReference type="GO" id="GO:0080090">
    <property type="term" value="P:regulation of primary metabolic process"/>
    <property type="evidence" value="ECO:0007669"/>
    <property type="project" value="UniProtKB-ARBA"/>
</dbReference>
<dbReference type="AlphaFoldDB" id="A0AAD5IDL4"/>
<dbReference type="InterPro" id="IPR015495">
    <property type="entry name" value="Myb_TF_plants"/>
</dbReference>
<dbReference type="GO" id="GO:0003677">
    <property type="term" value="F:DNA binding"/>
    <property type="evidence" value="ECO:0007669"/>
    <property type="project" value="UniProtKB-KW"/>
</dbReference>
<keyword evidence="2" id="KW-0677">Repeat</keyword>
<dbReference type="Proteomes" id="UP001064489">
    <property type="component" value="Chromosome 2"/>
</dbReference>
<accession>A0AAD5IDL4</accession>
<evidence type="ECO:0000313" key="12">
    <source>
        <dbReference type="Proteomes" id="UP001064489"/>
    </source>
</evidence>
<feature type="domain" description="HTH myb-type" evidence="10">
    <location>
        <begin position="10"/>
        <end position="61"/>
    </location>
</feature>
<name>A0AAD5IDL4_ACENE</name>
<evidence type="ECO:0000259" key="10">
    <source>
        <dbReference type="PROSITE" id="PS51294"/>
    </source>
</evidence>
<evidence type="ECO:0000256" key="1">
    <source>
        <dbReference type="ARBA" id="ARBA00004123"/>
    </source>
</evidence>
<reference evidence="11" key="2">
    <citation type="submission" date="2023-02" db="EMBL/GenBank/DDBJ databases">
        <authorList>
            <person name="Swenson N.G."/>
            <person name="Wegrzyn J.L."/>
            <person name="Mcevoy S.L."/>
        </authorList>
    </citation>
    <scope>NUCLEOTIDE SEQUENCE</scope>
    <source>
        <strain evidence="11">91603</strain>
        <tissue evidence="11">Leaf</tissue>
    </source>
</reference>
<keyword evidence="7" id="KW-0539">Nucleus</keyword>
<evidence type="ECO:0000256" key="2">
    <source>
        <dbReference type="ARBA" id="ARBA00022737"/>
    </source>
</evidence>
<dbReference type="PROSITE" id="PS50090">
    <property type="entry name" value="MYB_LIKE"/>
    <property type="match status" value="1"/>
</dbReference>
<dbReference type="Pfam" id="PF00249">
    <property type="entry name" value="Myb_DNA-binding"/>
    <property type="match status" value="1"/>
</dbReference>
<feature type="region of interest" description="Disordered" evidence="8">
    <location>
        <begin position="113"/>
        <end position="161"/>
    </location>
</feature>
<evidence type="ECO:0000256" key="3">
    <source>
        <dbReference type="ARBA" id="ARBA00023015"/>
    </source>
</evidence>
<dbReference type="CDD" id="cd00167">
    <property type="entry name" value="SANT"/>
    <property type="match status" value="1"/>
</dbReference>
<keyword evidence="4" id="KW-0238">DNA-binding</keyword>
<dbReference type="PROSITE" id="PS51294">
    <property type="entry name" value="HTH_MYB"/>
    <property type="match status" value="1"/>
</dbReference>
<dbReference type="PANTHER" id="PTHR47999">
    <property type="entry name" value="TRANSCRIPTION FACTOR MYB8-RELATED-RELATED"/>
    <property type="match status" value="1"/>
</dbReference>
<gene>
    <name evidence="11" type="ORF">LWI28_007891</name>
</gene>
<feature type="compositionally biased region" description="Basic and acidic residues" evidence="8">
    <location>
        <begin position="113"/>
        <end position="127"/>
    </location>
</feature>
<dbReference type="GO" id="GO:0005634">
    <property type="term" value="C:nucleus"/>
    <property type="evidence" value="ECO:0007669"/>
    <property type="project" value="UniProtKB-SubCell"/>
</dbReference>
<keyword evidence="12" id="KW-1185">Reference proteome</keyword>
<evidence type="ECO:0000256" key="8">
    <source>
        <dbReference type="SAM" id="MobiDB-lite"/>
    </source>
</evidence>
<evidence type="ECO:0000256" key="5">
    <source>
        <dbReference type="ARBA" id="ARBA00023159"/>
    </source>
</evidence>
<evidence type="ECO:0000256" key="6">
    <source>
        <dbReference type="ARBA" id="ARBA00023163"/>
    </source>
</evidence>